<evidence type="ECO:0000313" key="1">
    <source>
        <dbReference type="EMBL" id="KAI3829631.1"/>
    </source>
</evidence>
<organism evidence="1 2">
    <name type="scientific">Smallanthus sonchifolius</name>
    <dbReference type="NCBI Taxonomy" id="185202"/>
    <lineage>
        <taxon>Eukaryota</taxon>
        <taxon>Viridiplantae</taxon>
        <taxon>Streptophyta</taxon>
        <taxon>Embryophyta</taxon>
        <taxon>Tracheophyta</taxon>
        <taxon>Spermatophyta</taxon>
        <taxon>Magnoliopsida</taxon>
        <taxon>eudicotyledons</taxon>
        <taxon>Gunneridae</taxon>
        <taxon>Pentapetalae</taxon>
        <taxon>asterids</taxon>
        <taxon>campanulids</taxon>
        <taxon>Asterales</taxon>
        <taxon>Asteraceae</taxon>
        <taxon>Asteroideae</taxon>
        <taxon>Heliantheae alliance</taxon>
        <taxon>Millerieae</taxon>
        <taxon>Smallanthus</taxon>
    </lineage>
</organism>
<keyword evidence="2" id="KW-1185">Reference proteome</keyword>
<comment type="caution">
    <text evidence="1">The sequence shown here is derived from an EMBL/GenBank/DDBJ whole genome shotgun (WGS) entry which is preliminary data.</text>
</comment>
<evidence type="ECO:0000313" key="2">
    <source>
        <dbReference type="Proteomes" id="UP001056120"/>
    </source>
</evidence>
<dbReference type="EMBL" id="CM042018">
    <property type="protein sequence ID" value="KAI3829631.1"/>
    <property type="molecule type" value="Genomic_DNA"/>
</dbReference>
<gene>
    <name evidence="1" type="ORF">L1987_03758</name>
</gene>
<accession>A0ACB9KBL1</accession>
<sequence>MQVYEGLDIRTKKFTAKNFTSSESWIPMRISSSEIPSRSRHSSLNIANESLADAMTFIVDDFVGDDV</sequence>
<dbReference type="Proteomes" id="UP001056120">
    <property type="component" value="Linkage Group LG01"/>
</dbReference>
<reference evidence="1 2" key="2">
    <citation type="journal article" date="2022" name="Mol. Ecol. Resour.">
        <title>The genomes of chicory, endive, great burdock and yacon provide insights into Asteraceae paleo-polyploidization history and plant inulin production.</title>
        <authorList>
            <person name="Fan W."/>
            <person name="Wang S."/>
            <person name="Wang H."/>
            <person name="Wang A."/>
            <person name="Jiang F."/>
            <person name="Liu H."/>
            <person name="Zhao H."/>
            <person name="Xu D."/>
            <person name="Zhang Y."/>
        </authorList>
    </citation>
    <scope>NUCLEOTIDE SEQUENCE [LARGE SCALE GENOMIC DNA]</scope>
    <source>
        <strain evidence="2">cv. Yunnan</strain>
        <tissue evidence="1">Leaves</tissue>
    </source>
</reference>
<reference evidence="2" key="1">
    <citation type="journal article" date="2022" name="Mol. Ecol. Resour.">
        <title>The genomes of chicory, endive, great burdock and yacon provide insights into Asteraceae palaeo-polyploidization history and plant inulin production.</title>
        <authorList>
            <person name="Fan W."/>
            <person name="Wang S."/>
            <person name="Wang H."/>
            <person name="Wang A."/>
            <person name="Jiang F."/>
            <person name="Liu H."/>
            <person name="Zhao H."/>
            <person name="Xu D."/>
            <person name="Zhang Y."/>
        </authorList>
    </citation>
    <scope>NUCLEOTIDE SEQUENCE [LARGE SCALE GENOMIC DNA]</scope>
    <source>
        <strain evidence="2">cv. Yunnan</strain>
    </source>
</reference>
<protein>
    <submittedName>
        <fullName evidence="1">Uncharacterized protein</fullName>
    </submittedName>
</protein>
<name>A0ACB9KBL1_9ASTR</name>
<proteinExistence type="predicted"/>